<dbReference type="Proteomes" id="UP000190961">
    <property type="component" value="Unassembled WGS sequence"/>
</dbReference>
<gene>
    <name evidence="2" type="ORF">SAMN05660236_2084</name>
</gene>
<evidence type="ECO:0000313" key="2">
    <source>
        <dbReference type="EMBL" id="SKC61998.1"/>
    </source>
</evidence>
<dbReference type="RefSeq" id="WP_079686575.1">
    <property type="nucleotide sequence ID" value="NZ_FUZU01000001.1"/>
</dbReference>
<accession>A0A1T5KF60</accession>
<name>A0A1T5KF60_9BACT</name>
<keyword evidence="1" id="KW-1133">Transmembrane helix</keyword>
<keyword evidence="3" id="KW-1185">Reference proteome</keyword>
<reference evidence="2 3" key="1">
    <citation type="submission" date="2017-02" db="EMBL/GenBank/DDBJ databases">
        <authorList>
            <person name="Peterson S.W."/>
        </authorList>
    </citation>
    <scope>NUCLEOTIDE SEQUENCE [LARGE SCALE GENOMIC DNA]</scope>
    <source>
        <strain evidence="2 3">DSM 25262</strain>
    </source>
</reference>
<proteinExistence type="predicted"/>
<feature type="transmembrane region" description="Helical" evidence="1">
    <location>
        <begin position="12"/>
        <end position="34"/>
    </location>
</feature>
<protein>
    <submittedName>
        <fullName evidence="2">Uncharacterized protein</fullName>
    </submittedName>
</protein>
<keyword evidence="1" id="KW-0472">Membrane</keyword>
<dbReference type="STRING" id="688867.SAMN05660236_2084"/>
<dbReference type="AlphaFoldDB" id="A0A1T5KF60"/>
<organism evidence="2 3">
    <name type="scientific">Ohtaekwangia koreensis</name>
    <dbReference type="NCBI Taxonomy" id="688867"/>
    <lineage>
        <taxon>Bacteria</taxon>
        <taxon>Pseudomonadati</taxon>
        <taxon>Bacteroidota</taxon>
        <taxon>Cytophagia</taxon>
        <taxon>Cytophagales</taxon>
        <taxon>Fulvivirgaceae</taxon>
        <taxon>Ohtaekwangia</taxon>
    </lineage>
</organism>
<evidence type="ECO:0000313" key="3">
    <source>
        <dbReference type="Proteomes" id="UP000190961"/>
    </source>
</evidence>
<evidence type="ECO:0000256" key="1">
    <source>
        <dbReference type="SAM" id="Phobius"/>
    </source>
</evidence>
<keyword evidence="1" id="KW-0812">Transmembrane</keyword>
<dbReference type="EMBL" id="FUZU01000001">
    <property type="protein sequence ID" value="SKC61998.1"/>
    <property type="molecule type" value="Genomic_DNA"/>
</dbReference>
<sequence>MNSSGSHDVYIRKVAACFAWIIVIHVLACIYFTITPKYYPLHRTAIALLYKRVFLIGPFYTEHRISISPSLYIRYKESVGEWSPFVDYGADLHRQYYNAPWQYDKLKQDDLMRHFMREAFNTKWKHSHDPAEVSNTKQFCTLSAFVTDGLIGKENVDSIHLIYSFSAFSSEQSAFKVDTVWNITFNPKQICDIR</sequence>